<keyword evidence="2" id="KW-1185">Reference proteome</keyword>
<dbReference type="Proteomes" id="UP000187495">
    <property type="component" value="Unassembled WGS sequence"/>
</dbReference>
<name>A0A1N7EHJ6_9GAMM</name>
<dbReference type="EMBL" id="FTNU01000005">
    <property type="protein sequence ID" value="SIR87530.1"/>
    <property type="molecule type" value="Genomic_DNA"/>
</dbReference>
<dbReference type="RefSeq" id="WP_076555023.1">
    <property type="nucleotide sequence ID" value="NZ_FTNU01000005.1"/>
</dbReference>
<dbReference type="AlphaFoldDB" id="A0A1N7EHJ6"/>
<proteinExistence type="predicted"/>
<reference evidence="2" key="1">
    <citation type="submission" date="2017-01" db="EMBL/GenBank/DDBJ databases">
        <authorList>
            <person name="Varghese N."/>
            <person name="Submissions S."/>
        </authorList>
    </citation>
    <scope>NUCLEOTIDE SEQUENCE [LARGE SCALE GENOMIC DNA]</scope>
    <source>
        <strain evidence="2">DSM 21768</strain>
    </source>
</reference>
<organism evidence="1 2">
    <name type="scientific">Moraxella cuniculi DSM 21768</name>
    <dbReference type="NCBI Taxonomy" id="1122245"/>
    <lineage>
        <taxon>Bacteria</taxon>
        <taxon>Pseudomonadati</taxon>
        <taxon>Pseudomonadota</taxon>
        <taxon>Gammaproteobacteria</taxon>
        <taxon>Moraxellales</taxon>
        <taxon>Moraxellaceae</taxon>
        <taxon>Moraxella</taxon>
    </lineage>
</organism>
<protein>
    <submittedName>
        <fullName evidence="1">Uncharacterized protein</fullName>
    </submittedName>
</protein>
<sequence length="292" mass="32526">MNKLFIIFLVKIAIIALIVQQAQSTGKANPAISPKNNAHDLDLNRSENQQFILEHNILLKQQTYAIGQEKYAINIYQKSPIGTTRYLVLHDNENAAFDSGLRAIKDGGLLVVLENKESRYLYDFGKNTQTNTDPNRIFDDKNKYFALGQAILSSLQLQQDSLVVALHNNSPNSTFKMSNIHKFGNTQIVCQKDHNEKNLYWLPYKNSTDAGLNLAKKLCNAGSYNVVSEQVSTIAKGDGSLSIYAANRGIDYVNIEIKAAIAGDKNNENTAMLAQQNYITTLAKLSQAKPNR</sequence>
<accession>A0A1N7EHJ6</accession>
<evidence type="ECO:0000313" key="1">
    <source>
        <dbReference type="EMBL" id="SIR87530.1"/>
    </source>
</evidence>
<evidence type="ECO:0000313" key="2">
    <source>
        <dbReference type="Proteomes" id="UP000187495"/>
    </source>
</evidence>
<gene>
    <name evidence="1" type="ORF">SAMN02745664_10535</name>
</gene>